<dbReference type="InterPro" id="IPR036864">
    <property type="entry name" value="Zn2-C6_fun-type_DNA-bd_sf"/>
</dbReference>
<accession>A0A9P6QPK5</accession>
<feature type="region of interest" description="Disordered" evidence="1">
    <location>
        <begin position="277"/>
        <end position="316"/>
    </location>
</feature>
<feature type="compositionally biased region" description="Polar residues" evidence="1">
    <location>
        <begin position="99"/>
        <end position="110"/>
    </location>
</feature>
<comment type="caution">
    <text evidence="2">The sequence shown here is derived from an EMBL/GenBank/DDBJ whole genome shotgun (WGS) entry which is preliminary data.</text>
</comment>
<dbReference type="EMBL" id="JAAAIN010003373">
    <property type="protein sequence ID" value="KAG0286075.1"/>
    <property type="molecule type" value="Genomic_DNA"/>
</dbReference>
<dbReference type="InterPro" id="IPR017956">
    <property type="entry name" value="AT_hook_DNA-bd_motif"/>
</dbReference>
<gene>
    <name evidence="2" type="ORF">BGZ97_007564</name>
</gene>
<dbReference type="GO" id="GO:0000981">
    <property type="term" value="F:DNA-binding transcription factor activity, RNA polymerase II-specific"/>
    <property type="evidence" value="ECO:0007669"/>
    <property type="project" value="InterPro"/>
</dbReference>
<dbReference type="GO" id="GO:0003677">
    <property type="term" value="F:DNA binding"/>
    <property type="evidence" value="ECO:0007669"/>
    <property type="project" value="InterPro"/>
</dbReference>
<dbReference type="SMART" id="SM00384">
    <property type="entry name" value="AT_hook"/>
    <property type="match status" value="3"/>
</dbReference>
<feature type="compositionally biased region" description="Basic and acidic residues" evidence="1">
    <location>
        <begin position="70"/>
        <end position="98"/>
    </location>
</feature>
<keyword evidence="3" id="KW-1185">Reference proteome</keyword>
<evidence type="ECO:0000313" key="2">
    <source>
        <dbReference type="EMBL" id="KAG0286075.1"/>
    </source>
</evidence>
<feature type="compositionally biased region" description="Polar residues" evidence="1">
    <location>
        <begin position="287"/>
        <end position="303"/>
    </location>
</feature>
<dbReference type="CDD" id="cd00067">
    <property type="entry name" value="GAL4"/>
    <property type="match status" value="1"/>
</dbReference>
<dbReference type="SUPFAM" id="SSF57701">
    <property type="entry name" value="Zn2/Cys6 DNA-binding domain"/>
    <property type="match status" value="1"/>
</dbReference>
<feature type="compositionally biased region" description="Polar residues" evidence="1">
    <location>
        <begin position="55"/>
        <end position="67"/>
    </location>
</feature>
<feature type="region of interest" description="Disordered" evidence="1">
    <location>
        <begin position="1"/>
        <end position="113"/>
    </location>
</feature>
<name>A0A9P6QPK5_9FUNG</name>
<organism evidence="2 3">
    <name type="scientific">Linnemannia gamsii</name>
    <dbReference type="NCBI Taxonomy" id="64522"/>
    <lineage>
        <taxon>Eukaryota</taxon>
        <taxon>Fungi</taxon>
        <taxon>Fungi incertae sedis</taxon>
        <taxon>Mucoromycota</taxon>
        <taxon>Mortierellomycotina</taxon>
        <taxon>Mortierellomycetes</taxon>
        <taxon>Mortierellales</taxon>
        <taxon>Mortierellaceae</taxon>
        <taxon>Linnemannia</taxon>
    </lineage>
</organism>
<protein>
    <recommendedName>
        <fullName evidence="4">Zn(2)-C6 fungal-type domain-containing protein</fullName>
    </recommendedName>
</protein>
<evidence type="ECO:0000313" key="3">
    <source>
        <dbReference type="Proteomes" id="UP000823405"/>
    </source>
</evidence>
<dbReference type="OrthoDB" id="2565191at2759"/>
<evidence type="ECO:0008006" key="4">
    <source>
        <dbReference type="Google" id="ProtNLM"/>
    </source>
</evidence>
<dbReference type="GO" id="GO:0008270">
    <property type="term" value="F:zinc ion binding"/>
    <property type="evidence" value="ECO:0007669"/>
    <property type="project" value="InterPro"/>
</dbReference>
<evidence type="ECO:0000256" key="1">
    <source>
        <dbReference type="SAM" id="MobiDB-lite"/>
    </source>
</evidence>
<sequence>MLKIKFSLVGHHTQEQRPRARRRLPTGSAESSEKEDDMSEVQGPGNVQGDAGSTEGVQQGSASNDTPGSHIDHGKSIAEKETPAAESPHRSKRQDRDSGTQQPPGNQHVPTQGHVDLVPSWIRERYAESPVAPPLPSMMAQKYELWKDDLEFVTERELYWGTAAPRQTDQRMESHQSAENGEEQDRMRRRKYPSCAPCLVQRRKCSKEKPVCAQCIPKDGVASSPAPTVCSYPIDRAFVPESKRRYARRVPNPVRNKLLETNLAVVLEQQYSALYVGEDDSSLNDEGPSNSGMPAEEPSNNGSWKVGVQGEHDLDEGTEVAIKESARSEWLAKALFAEDEGRGYHTAKIPRKRGRPPKVREDGEAPVKIRRPVGRPWKVRTEEEPVKARRPVGRPRKEPEPVYIRR</sequence>
<feature type="region of interest" description="Disordered" evidence="1">
    <location>
        <begin position="164"/>
        <end position="189"/>
    </location>
</feature>
<dbReference type="InterPro" id="IPR001138">
    <property type="entry name" value="Zn2Cys6_DnaBD"/>
</dbReference>
<dbReference type="AlphaFoldDB" id="A0A9P6QPK5"/>
<feature type="region of interest" description="Disordered" evidence="1">
    <location>
        <begin position="341"/>
        <end position="406"/>
    </location>
</feature>
<dbReference type="Proteomes" id="UP000823405">
    <property type="component" value="Unassembled WGS sequence"/>
</dbReference>
<reference evidence="2" key="1">
    <citation type="journal article" date="2020" name="Fungal Divers.">
        <title>Resolving the Mortierellaceae phylogeny through synthesis of multi-gene phylogenetics and phylogenomics.</title>
        <authorList>
            <person name="Vandepol N."/>
            <person name="Liber J."/>
            <person name="Desiro A."/>
            <person name="Na H."/>
            <person name="Kennedy M."/>
            <person name="Barry K."/>
            <person name="Grigoriev I.V."/>
            <person name="Miller A.N."/>
            <person name="O'Donnell K."/>
            <person name="Stajich J.E."/>
            <person name="Bonito G."/>
        </authorList>
    </citation>
    <scope>NUCLEOTIDE SEQUENCE</scope>
    <source>
        <strain evidence="2">NVP60</strain>
    </source>
</reference>
<proteinExistence type="predicted"/>
<feature type="compositionally biased region" description="Basic residues" evidence="1">
    <location>
        <begin position="348"/>
        <end position="357"/>
    </location>
</feature>
<feature type="compositionally biased region" description="Basic and acidic residues" evidence="1">
    <location>
        <begin position="358"/>
        <end position="367"/>
    </location>
</feature>
<feature type="non-terminal residue" evidence="2">
    <location>
        <position position="406"/>
    </location>
</feature>